<evidence type="ECO:0000256" key="2">
    <source>
        <dbReference type="ARBA" id="ARBA00022448"/>
    </source>
</evidence>
<evidence type="ECO:0000256" key="9">
    <source>
        <dbReference type="SAM" id="Phobius"/>
    </source>
</evidence>
<evidence type="ECO:0000313" key="13">
    <source>
        <dbReference type="EMBL" id="TWH19820.1"/>
    </source>
</evidence>
<dbReference type="PRINTS" id="PR01434">
    <property type="entry name" value="NADHDHGNASE5"/>
</dbReference>
<feature type="transmembrane region" description="Helical" evidence="9">
    <location>
        <begin position="70"/>
        <end position="89"/>
    </location>
</feature>
<feature type="transmembrane region" description="Helical" evidence="9">
    <location>
        <begin position="101"/>
        <end position="121"/>
    </location>
</feature>
<keyword evidence="5 9" id="KW-1133">Transmembrane helix</keyword>
<feature type="transmembrane region" description="Helical" evidence="9">
    <location>
        <begin position="127"/>
        <end position="147"/>
    </location>
</feature>
<protein>
    <submittedName>
        <fullName evidence="13">Multicomponent Na+:H+ antiporter subunit A</fullName>
    </submittedName>
</protein>
<evidence type="ECO:0000256" key="4">
    <source>
        <dbReference type="ARBA" id="ARBA00022692"/>
    </source>
</evidence>
<feature type="transmembrane region" description="Helical" evidence="9">
    <location>
        <begin position="440"/>
        <end position="462"/>
    </location>
</feature>
<dbReference type="Proteomes" id="UP000317303">
    <property type="component" value="Unassembled WGS sequence"/>
</dbReference>
<dbReference type="GO" id="GO:0005886">
    <property type="term" value="C:plasma membrane"/>
    <property type="evidence" value="ECO:0007669"/>
    <property type="project" value="UniProtKB-SubCell"/>
</dbReference>
<evidence type="ECO:0000256" key="7">
    <source>
        <dbReference type="RuleBase" id="RU000320"/>
    </source>
</evidence>
<feature type="compositionally biased region" description="Basic and acidic residues" evidence="8">
    <location>
        <begin position="756"/>
        <end position="773"/>
    </location>
</feature>
<feature type="domain" description="MrpA C-terminal/MbhE" evidence="12">
    <location>
        <begin position="673"/>
        <end position="747"/>
    </location>
</feature>
<gene>
    <name evidence="13" type="ORF">JD82_01653</name>
</gene>
<keyword evidence="4 7" id="KW-0812">Transmembrane</keyword>
<feature type="domain" description="NADH:quinone oxidoreductase/Mrp antiporter transmembrane" evidence="10">
    <location>
        <begin position="121"/>
        <end position="396"/>
    </location>
</feature>
<evidence type="ECO:0000313" key="14">
    <source>
        <dbReference type="Proteomes" id="UP000317303"/>
    </source>
</evidence>
<feature type="transmembrane region" description="Helical" evidence="9">
    <location>
        <begin position="398"/>
        <end position="419"/>
    </location>
</feature>
<dbReference type="Pfam" id="PF00361">
    <property type="entry name" value="Proton_antipo_M"/>
    <property type="match status" value="1"/>
</dbReference>
<keyword evidence="2" id="KW-0813">Transport</keyword>
<dbReference type="Pfam" id="PF13244">
    <property type="entry name" value="MbhD"/>
    <property type="match status" value="1"/>
</dbReference>
<feature type="transmembrane region" description="Helical" evidence="9">
    <location>
        <begin position="552"/>
        <end position="573"/>
    </location>
</feature>
<feature type="compositionally biased region" description="Polar residues" evidence="8">
    <location>
        <begin position="774"/>
        <end position="787"/>
    </location>
</feature>
<organism evidence="13 14">
    <name type="scientific">Prauserella rugosa</name>
    <dbReference type="NCBI Taxonomy" id="43354"/>
    <lineage>
        <taxon>Bacteria</taxon>
        <taxon>Bacillati</taxon>
        <taxon>Actinomycetota</taxon>
        <taxon>Actinomycetes</taxon>
        <taxon>Pseudonocardiales</taxon>
        <taxon>Pseudonocardiaceae</taxon>
        <taxon>Prauserella</taxon>
    </lineage>
</organism>
<reference evidence="13 14" key="1">
    <citation type="submission" date="2019-07" db="EMBL/GenBank/DDBJ databases">
        <title>R&amp;d 2014.</title>
        <authorList>
            <person name="Klenk H.-P."/>
        </authorList>
    </citation>
    <scope>NUCLEOTIDE SEQUENCE [LARGE SCALE GENOMIC DNA]</scope>
    <source>
        <strain evidence="13 14">DSM 43194</strain>
    </source>
</reference>
<feature type="transmembrane region" description="Helical" evidence="9">
    <location>
        <begin position="731"/>
        <end position="750"/>
    </location>
</feature>
<feature type="transmembrane region" description="Helical" evidence="9">
    <location>
        <begin position="314"/>
        <end position="338"/>
    </location>
</feature>
<dbReference type="InterPro" id="IPR025383">
    <property type="entry name" value="MrpA_C/MbhD"/>
</dbReference>
<keyword evidence="14" id="KW-1185">Reference proteome</keyword>
<feature type="transmembrane region" description="Helical" evidence="9">
    <location>
        <begin position="262"/>
        <end position="282"/>
    </location>
</feature>
<keyword evidence="6 9" id="KW-0472">Membrane</keyword>
<feature type="transmembrane region" description="Helical" evidence="9">
    <location>
        <begin position="610"/>
        <end position="627"/>
    </location>
</feature>
<feature type="transmembrane region" description="Helical" evidence="9">
    <location>
        <begin position="359"/>
        <end position="378"/>
    </location>
</feature>
<dbReference type="InterPro" id="IPR001750">
    <property type="entry name" value="ND/Mrp_TM"/>
</dbReference>
<dbReference type="EMBL" id="VLJV01000001">
    <property type="protein sequence ID" value="TWH19820.1"/>
    <property type="molecule type" value="Genomic_DNA"/>
</dbReference>
<feature type="transmembrane region" description="Helical" evidence="9">
    <location>
        <begin position="673"/>
        <end position="693"/>
    </location>
</feature>
<keyword evidence="3" id="KW-1003">Cell membrane</keyword>
<dbReference type="PANTHER" id="PTHR43373:SF1">
    <property type="entry name" value="NA(+)_H(+) ANTIPORTER SUBUNIT A"/>
    <property type="match status" value="1"/>
</dbReference>
<evidence type="ECO:0000256" key="5">
    <source>
        <dbReference type="ARBA" id="ARBA00022989"/>
    </source>
</evidence>
<dbReference type="PANTHER" id="PTHR43373">
    <property type="entry name" value="NA(+)/H(+) ANTIPORTER SUBUNIT"/>
    <property type="match status" value="1"/>
</dbReference>
<comment type="caution">
    <text evidence="13">The sequence shown here is derived from an EMBL/GenBank/DDBJ whole genome shotgun (WGS) entry which is preliminary data.</text>
</comment>
<feature type="transmembrane region" description="Helical" evidence="9">
    <location>
        <begin position="193"/>
        <end position="211"/>
    </location>
</feature>
<proteinExistence type="predicted"/>
<dbReference type="InterPro" id="IPR046806">
    <property type="entry name" value="MrpA_C/MbhE"/>
</dbReference>
<feature type="transmembrane region" description="Helical" evidence="9">
    <location>
        <begin position="289"/>
        <end position="308"/>
    </location>
</feature>
<dbReference type="AlphaFoldDB" id="A0A660C8B5"/>
<dbReference type="Pfam" id="PF20501">
    <property type="entry name" value="MbhE"/>
    <property type="match status" value="1"/>
</dbReference>
<evidence type="ECO:0000256" key="3">
    <source>
        <dbReference type="ARBA" id="ARBA00022475"/>
    </source>
</evidence>
<evidence type="ECO:0000259" key="12">
    <source>
        <dbReference type="Pfam" id="PF20501"/>
    </source>
</evidence>
<evidence type="ECO:0000256" key="1">
    <source>
        <dbReference type="ARBA" id="ARBA00004651"/>
    </source>
</evidence>
<feature type="region of interest" description="Disordered" evidence="8">
    <location>
        <begin position="751"/>
        <end position="787"/>
    </location>
</feature>
<dbReference type="InterPro" id="IPR050616">
    <property type="entry name" value="CPA3_Na-H_Antiporter_A"/>
</dbReference>
<evidence type="ECO:0000256" key="8">
    <source>
        <dbReference type="SAM" id="MobiDB-lite"/>
    </source>
</evidence>
<comment type="subcellular location">
    <subcellularLocation>
        <location evidence="1">Cell membrane</location>
        <topology evidence="1">Multi-pass membrane protein</topology>
    </subcellularLocation>
    <subcellularLocation>
        <location evidence="7">Membrane</location>
        <topology evidence="7">Multi-pass membrane protein</topology>
    </subcellularLocation>
</comment>
<accession>A0A660C8B5</accession>
<name>A0A660C8B5_9PSEU</name>
<feature type="transmembrane region" description="Helical" evidence="9">
    <location>
        <begin position="482"/>
        <end position="504"/>
    </location>
</feature>
<feature type="transmembrane region" description="Helical" evidence="9">
    <location>
        <begin position="20"/>
        <end position="38"/>
    </location>
</feature>
<evidence type="ECO:0000259" key="11">
    <source>
        <dbReference type="Pfam" id="PF13244"/>
    </source>
</evidence>
<feature type="domain" description="MrpA C-terminal/MbhD" evidence="11">
    <location>
        <begin position="592"/>
        <end position="656"/>
    </location>
</feature>
<feature type="transmembrane region" description="Helical" evidence="9">
    <location>
        <begin position="159"/>
        <end position="181"/>
    </location>
</feature>
<feature type="transmembrane region" description="Helical" evidence="9">
    <location>
        <begin position="633"/>
        <end position="652"/>
    </location>
</feature>
<evidence type="ECO:0000256" key="6">
    <source>
        <dbReference type="ARBA" id="ARBA00023136"/>
    </source>
</evidence>
<sequence>MAHFALAAVLPLIGRRYGRVAFLVGALAPAATLGYALSRAGEAVSGTPPVDTVAWAPVIGLEFTARLDELALLLILLVSGIGAVVLCYYSQYAKADDHRTAARDSALLVTFAGAMLGLVLADDVISLYLFWELTTVCSFLLVGGDGVAKRLRKSATQALLVTSLGGLAMLLGLILLGTAAGTMRISEILADPPSGGIVTAALLLILLGALTKSAQVPFHPWLPSAMVAPTPVSAYLHAAAMVKAGVYLVARFSPGFADHPAWWIPVVVCGLWTMLLGGFRALRQYDLKTLLAYGTISQLGFLMIMLGSGTWMSALAAGTLILAHGLFKSALFLTVGIIDKRAGTRDIRELSGLGRQWRTLTTLATFAAMSMAGLPPLLGFIGKEVALEALFGGDTLDQVIGVGVAIGSVLTVAYSLRFLRGAFGTKPDMAAAEPVPCGRLMTGLVAIPALAGLVLAFVPEVIEPMEAGYADGYGSHPGYHLALWHGITPALLISVGIVVVGFLVHRYAGLQRLGGYVPEPLRAQTWYTKSVESLEFLAQGVTGRIQVGSLPVYLGVILTTLVVVPGAGLLSGGVEFGELRLVDNWLQLPLSVLVLAAAVTALIARRRLTAVLLAGVVGYGIGAWFVVDGGADLALAQFLVETLTLVVFVFVIRRFPPRFIENRGYVHGRWPKAIVSVAAGTFVAVLAVLYSGYTSGMPEGSREYIQRAEDETGATNVVNAIIVDFRAFDTIGEITVLAVAATGAASLILARSRKRGGPEPGERDRSAEPDHAGSDTTSAADTPEVTS</sequence>
<evidence type="ECO:0000259" key="10">
    <source>
        <dbReference type="Pfam" id="PF00361"/>
    </source>
</evidence>
<feature type="transmembrane region" description="Helical" evidence="9">
    <location>
        <begin position="585"/>
        <end position="603"/>
    </location>
</feature>